<dbReference type="PANTHER" id="PTHR11785:SF512">
    <property type="entry name" value="SOBREMESA, ISOFORM B"/>
    <property type="match status" value="1"/>
</dbReference>
<reference evidence="6 7" key="1">
    <citation type="submission" date="2009-04" db="EMBL/GenBank/DDBJ databases">
        <authorList>
            <person name="Qin X."/>
            <person name="Bachman B."/>
            <person name="Battles P."/>
            <person name="Bell A."/>
            <person name="Bess C."/>
            <person name="Bickham C."/>
            <person name="Chaboub L."/>
            <person name="Chen D."/>
            <person name="Coyle M."/>
            <person name="Deiros D.R."/>
            <person name="Dinh H."/>
            <person name="Forbes L."/>
            <person name="Fowler G."/>
            <person name="Francisco L."/>
            <person name="Fu Q."/>
            <person name="Gubbala S."/>
            <person name="Hale W."/>
            <person name="Han Y."/>
            <person name="Hemphill L."/>
            <person name="Highlander S.K."/>
            <person name="Hirani K."/>
            <person name="Hogues M."/>
            <person name="Jackson L."/>
            <person name="Jakkamsetti A."/>
            <person name="Javaid M."/>
            <person name="Jiang H."/>
            <person name="Korchina V."/>
            <person name="Kovar C."/>
            <person name="Lara F."/>
            <person name="Lee S."/>
            <person name="Mata R."/>
            <person name="Mathew T."/>
            <person name="Moen C."/>
            <person name="Morales K."/>
            <person name="Munidasa M."/>
            <person name="Nazareth L."/>
            <person name="Ngo R."/>
            <person name="Nguyen L."/>
            <person name="Okwuonu G."/>
            <person name="Ongeri F."/>
            <person name="Patil S."/>
            <person name="Petrosino J."/>
            <person name="Pham C."/>
            <person name="Pham P."/>
            <person name="Pu L.-L."/>
            <person name="Puazo M."/>
            <person name="Raj R."/>
            <person name="Reid J."/>
            <person name="Rouhana J."/>
            <person name="Saada N."/>
            <person name="Shang Y."/>
            <person name="Simmons D."/>
            <person name="Thornton R."/>
            <person name="Warren J."/>
            <person name="Weissenberger G."/>
            <person name="Zhang J."/>
            <person name="Zhang L."/>
            <person name="Zhou C."/>
            <person name="Zhu D."/>
            <person name="Muzny D."/>
            <person name="Worley K."/>
            <person name="Gibbs R."/>
        </authorList>
    </citation>
    <scope>NUCLEOTIDE SEQUENCE [LARGE SCALE GENOMIC DNA]</scope>
    <source>
        <strain evidence="6 7">ATCC 19254</strain>
    </source>
</reference>
<dbReference type="PANTHER" id="PTHR11785">
    <property type="entry name" value="AMINO ACID TRANSPORTER"/>
    <property type="match status" value="1"/>
</dbReference>
<feature type="transmembrane region" description="Helical" evidence="5">
    <location>
        <begin position="420"/>
        <end position="437"/>
    </location>
</feature>
<organism evidence="6 7">
    <name type="scientific">Leuconostoc mesenteroides subsp. cremoris ATCC 19254</name>
    <dbReference type="NCBI Taxonomy" id="586220"/>
    <lineage>
        <taxon>Bacteria</taxon>
        <taxon>Bacillati</taxon>
        <taxon>Bacillota</taxon>
        <taxon>Bacilli</taxon>
        <taxon>Lactobacillales</taxon>
        <taxon>Lactobacillaceae</taxon>
        <taxon>Leuconostoc</taxon>
    </lineage>
</organism>
<keyword evidence="4 5" id="KW-0472">Membrane</keyword>
<dbReference type="EMBL" id="ACKV01000011">
    <property type="protein sequence ID" value="EEJ43016.1"/>
    <property type="molecule type" value="Genomic_DNA"/>
</dbReference>
<dbReference type="InterPro" id="IPR050598">
    <property type="entry name" value="AminoAcid_Transporter"/>
</dbReference>
<dbReference type="Gene3D" id="1.20.1740.10">
    <property type="entry name" value="Amino acid/polyamine transporter I"/>
    <property type="match status" value="1"/>
</dbReference>
<dbReference type="AlphaFoldDB" id="C2KI97"/>
<feature type="transmembrane region" description="Helical" evidence="5">
    <location>
        <begin position="129"/>
        <end position="148"/>
    </location>
</feature>
<feature type="transmembrane region" description="Helical" evidence="5">
    <location>
        <begin position="49"/>
        <end position="69"/>
    </location>
</feature>
<dbReference type="InterPro" id="IPR002293">
    <property type="entry name" value="AA/rel_permease1"/>
</dbReference>
<feature type="transmembrane region" description="Helical" evidence="5">
    <location>
        <begin position="389"/>
        <end position="408"/>
    </location>
</feature>
<sequence>MMGNNEQKLNRGFGLTASLALVVGTIIGSGIFFKQGSVLESAGSTNAAMLAWIAGGLLTLASGISVAEIGSQMDKTGGIYTYIEKIYGKVWGFLAGWMQVVFYGPAMMGSIAAYFGILFVDLFGLSKSLAIPSAIIALSFVGLINSIPNRFSAGFQIITTTVKMLPIIALIIFGLFFGQHDAIGQTVAQVSQSDQGGFGVAVLATLFAYDGWVTLANISGEIKNSQKVLPKAIIFGILIVLVAYVGVSFGVYQSLPANTIVKLGQNTTLYMATNAFGIIGGRLLSIAVLISLLGTLNGKIVSFPRVLFAMANDGLFPFAKQFAKINMRSRTPNKSIWFMIFLGILMIVFTNPDRLTDIAIFTTFLFYILVFVGVFKLRKKDPFGEKRSFSMPLYPWIPIVAICGSLYVEISEIMHDLSGVIISMAIVAVGYPVYIFLSRRTNKE</sequence>
<protein>
    <submittedName>
        <fullName evidence="6">Amino acid permease</fullName>
    </submittedName>
</protein>
<feature type="transmembrane region" description="Helical" evidence="5">
    <location>
        <begin position="90"/>
        <end position="117"/>
    </location>
</feature>
<evidence type="ECO:0000256" key="3">
    <source>
        <dbReference type="ARBA" id="ARBA00022989"/>
    </source>
</evidence>
<gene>
    <name evidence="6" type="ORF">HMPREF0555_0363</name>
</gene>
<feature type="transmembrane region" description="Helical" evidence="5">
    <location>
        <begin position="335"/>
        <end position="352"/>
    </location>
</feature>
<evidence type="ECO:0000313" key="6">
    <source>
        <dbReference type="EMBL" id="EEJ43016.1"/>
    </source>
</evidence>
<feature type="transmembrane region" description="Helical" evidence="5">
    <location>
        <begin position="275"/>
        <end position="296"/>
    </location>
</feature>
<evidence type="ECO:0000256" key="4">
    <source>
        <dbReference type="ARBA" id="ARBA00023136"/>
    </source>
</evidence>
<feature type="transmembrane region" description="Helical" evidence="5">
    <location>
        <begin position="12"/>
        <end position="33"/>
    </location>
</feature>
<evidence type="ECO:0000256" key="5">
    <source>
        <dbReference type="SAM" id="Phobius"/>
    </source>
</evidence>
<keyword evidence="2 5" id="KW-0812">Transmembrane</keyword>
<evidence type="ECO:0000256" key="2">
    <source>
        <dbReference type="ARBA" id="ARBA00022692"/>
    </source>
</evidence>
<comment type="caution">
    <text evidence="6">The sequence shown here is derived from an EMBL/GenBank/DDBJ whole genome shotgun (WGS) entry which is preliminary data.</text>
</comment>
<evidence type="ECO:0000256" key="1">
    <source>
        <dbReference type="ARBA" id="ARBA00004141"/>
    </source>
</evidence>
<name>C2KI97_LEUMC</name>
<keyword evidence="3 5" id="KW-1133">Transmembrane helix</keyword>
<feature type="transmembrane region" description="Helical" evidence="5">
    <location>
        <begin position="232"/>
        <end position="255"/>
    </location>
</feature>
<comment type="subcellular location">
    <subcellularLocation>
        <location evidence="1">Membrane</location>
        <topology evidence="1">Multi-pass membrane protein</topology>
    </subcellularLocation>
</comment>
<feature type="transmembrane region" description="Helical" evidence="5">
    <location>
        <begin position="198"/>
        <end position="220"/>
    </location>
</feature>
<dbReference type="Pfam" id="PF13520">
    <property type="entry name" value="AA_permease_2"/>
    <property type="match status" value="1"/>
</dbReference>
<dbReference type="PIRSF" id="PIRSF006060">
    <property type="entry name" value="AA_transporter"/>
    <property type="match status" value="1"/>
</dbReference>
<dbReference type="Proteomes" id="UP000004283">
    <property type="component" value="Unassembled WGS sequence"/>
</dbReference>
<dbReference type="GO" id="GO:0016020">
    <property type="term" value="C:membrane"/>
    <property type="evidence" value="ECO:0007669"/>
    <property type="project" value="UniProtKB-SubCell"/>
</dbReference>
<feature type="transmembrane region" description="Helical" evidence="5">
    <location>
        <begin position="358"/>
        <end position="377"/>
    </location>
</feature>
<accession>C2KI97</accession>
<evidence type="ECO:0000313" key="7">
    <source>
        <dbReference type="Proteomes" id="UP000004283"/>
    </source>
</evidence>
<feature type="transmembrane region" description="Helical" evidence="5">
    <location>
        <begin position="160"/>
        <end position="178"/>
    </location>
</feature>
<dbReference type="GO" id="GO:0015179">
    <property type="term" value="F:L-amino acid transmembrane transporter activity"/>
    <property type="evidence" value="ECO:0007669"/>
    <property type="project" value="TreeGrafter"/>
</dbReference>
<dbReference type="HOGENOM" id="CLU_007946_3_4_9"/>
<proteinExistence type="predicted"/>